<dbReference type="PANTHER" id="PTHR43775:SF51">
    <property type="entry name" value="INACTIVE PHENOLPHTHIOCEROL SYNTHESIS POLYKETIDE SYNTHASE TYPE I PKS1-RELATED"/>
    <property type="match status" value="1"/>
</dbReference>
<dbReference type="SMART" id="SM00822">
    <property type="entry name" value="PKS_KR"/>
    <property type="match status" value="1"/>
</dbReference>
<sequence>MRVDLSPVAAVRRQAGRSCAGPALRYEGAEIGYPDLVDRAGRLAEVLAEGGATRGCRVAYLGLNSPTLLAAYLACAWLGAVFVPVNPMLRPDELGEVLTDCDAHTLLVEPAHRSAVEAVRAAARLLLVDDDHATGPAVPPGPCWTSLGTALAGAARPPREPVTCKADDLAVLLYTSGTTGRAKGVRLTHGNLWWNGANVGWATGTTGREVNLVVTPLFHIGGLSSFTLRTLAHGGTTVLRRTFDPDVVLRDLVEHRVGTLLGVPSVYSAVARTPGFAAADLSGLHTAVVAGAPVPCALIEDYAARGVLLRQAWGLTETAPFATLLPVDLTLRKTGSAGPALPFTRIRLVDPVTRAVLDGPGARGEVCVLGPNVTPGYWRDPAADAAAFGDGWFHSGDIGEIDADGHLRLVDRWKNMVITGGENVYPAEVERVLAGCPGLAEVAVVGAPHGTRGEVVVAVAVPSDGAEPTLDEVRAFAAPRLAAYKLPVRLRLLAALPRNATGKVDLPALRALPPDGPPTIPVPPGRRLEDLVASATTAALGHTPPGLRSGAAFADLGVDSLAAVDLRDRLSEATGIALPASLVFDHPTPAAVVEHLQSRLQGGTPRPDPAAAESAEPIAIVGMGVRLPGGVTGPEALWELLEREGDAISAFPADRGWDLAALHESGSPGGSCTRHGGFLHDAALFDAEFFQISPREALAMDPQQRLLLETSWEALEHAGIDPVSLRGREVGVFLGLFANGYADRLPARADLAGYRTTGGLTSMAAGRVAYVLGLRGPALVVDTACSSSLVGLHLAVRALRAGECTMALAGGATVMAGPEGFVEFSRQRGLAADGRCKSFADAADGTSWSEGVGVLVLERLSDARRNGHRVLALVRGSAVNQDGASNGLTAPNGTSQQRVIRRALADAGLSPADVDAVEAHGTGTVLGDPIEAEALLAVYGADRRDPLLLGSLKSNVGHTQAAAGVAGVAKMALALGRGVLPRTLHVDLPSSKIDWSAGSLALLTERLGWPDRGRPRRAAVSSFGISGTNAHVILEQAPQEAARPEPAEGGPVPVVVSARSARALAEQARRFAAALDAGARLPDLARSATARTRWEHRAVVVAGDRAQALDGLRALAEGRDDPHLVGPAHGAPGRTVFVFAGPAQPTASAPDAAWSTEPAFAARMAECRIALAPHLPRPAPATTDAAAWHLPESAGPRAFATMLSLAALWRSHGIHPDAVLGTGIGELAAACASGALPLADAARLAAAHGAPVPAGAETKALGVVLISAPEVPWYSTAEGDWVSGPGSYRFGAAEEGVGSAVRGLAARGFGVFVEMGAGPAASGAAGVVCGSANGGPFVRALAEAFVAGAGGDFAPVLEGRGRTVPLPTYPFQRSRYWWSAEDAGSASVADGAAEVVEHGDHAASSSCGTADVLGASGSGSGADGAADRGAAPALFHVAWSRVGTPGGGPRLAAVTGTRDLAAVEGGALPVLMPGEGGPSADPVRARGAVSRVLDVVRAFLAEPRGKGRRLIVATRCAVAVADGDVVDPAESAVWGAVRAAQREHPGRFVLADLGGDTGAPPAVLAAAGSADEPEFAVRAGSVWVPRLRRTEYMRRPGRLAPDGTVLITGGTGALGGLTARHVVSAHGVRSLLLASRRGEDAEGAADLRAELRALGARVEIAACDVADRAQVRALLRRVPHDVPLTAVIHTAGVLDDGAVGAMDADRVDRVFRAKADAAVWLDELTRGLRLDAFVLFSSVAGALGTAGQANYAAANAFLDGIAHLRRAAGLPATSLAWGLWDVEGGMGGRLGPADLERIARTGLRPVTGAECLRLLDVALAPARDSREHAVLLPIALDPSALRRQADAGRLPSPLRDLVPSVPPRPAPAARPGDLLHLVRTEATAILGREGTERIGAEQSFESAGIDSLTALELHERLAEATGVELAETLVFDHPTPAAVAAHLRARLAAAARLAALDGLEKALAEPPADEAERRLLGMRLHAVLDRLGADPGISDVPDAPARETADLADLASATDDELFAFIDHSL</sequence>
<dbReference type="CDD" id="cd08956">
    <property type="entry name" value="KR_3_FAS_SDR_x"/>
    <property type="match status" value="1"/>
</dbReference>
<protein>
    <submittedName>
        <fullName evidence="7">Acyl transferase family protein</fullName>
    </submittedName>
</protein>
<dbReference type="InterPro" id="IPR016039">
    <property type="entry name" value="Thiolase-like"/>
</dbReference>
<dbReference type="SMART" id="SM01294">
    <property type="entry name" value="PKS_PP_betabranch"/>
    <property type="match status" value="1"/>
</dbReference>
<organism evidence="7 8">
    <name type="scientific">Actinocorallia herbida</name>
    <dbReference type="NCBI Taxonomy" id="58109"/>
    <lineage>
        <taxon>Bacteria</taxon>
        <taxon>Bacillati</taxon>
        <taxon>Actinomycetota</taxon>
        <taxon>Actinomycetes</taxon>
        <taxon>Streptosporangiales</taxon>
        <taxon>Thermomonosporaceae</taxon>
        <taxon>Actinocorallia</taxon>
    </lineage>
</organism>
<dbReference type="CDD" id="cd00833">
    <property type="entry name" value="PKS"/>
    <property type="match status" value="1"/>
</dbReference>
<dbReference type="InterPro" id="IPR013968">
    <property type="entry name" value="PKS_KR"/>
</dbReference>
<accession>A0A3N1D194</accession>
<gene>
    <name evidence="7" type="ORF">EDD29_4420</name>
</gene>
<dbReference type="InterPro" id="IPR057326">
    <property type="entry name" value="KR_dom"/>
</dbReference>
<dbReference type="SMART" id="SM00823">
    <property type="entry name" value="PKS_PP"/>
    <property type="match status" value="2"/>
</dbReference>
<dbReference type="Gene3D" id="3.30.300.30">
    <property type="match status" value="1"/>
</dbReference>
<dbReference type="SMART" id="SM00827">
    <property type="entry name" value="PKS_AT"/>
    <property type="match status" value="1"/>
</dbReference>
<dbReference type="Pfam" id="PF13193">
    <property type="entry name" value="AMP-binding_C"/>
    <property type="match status" value="1"/>
</dbReference>
<evidence type="ECO:0000313" key="7">
    <source>
        <dbReference type="EMBL" id="ROO86838.1"/>
    </source>
</evidence>
<dbReference type="Gene3D" id="3.30.70.3290">
    <property type="match status" value="1"/>
</dbReference>
<dbReference type="InterPro" id="IPR042099">
    <property type="entry name" value="ANL_N_sf"/>
</dbReference>
<dbReference type="InterPro" id="IPR000873">
    <property type="entry name" value="AMP-dep_synth/lig_dom"/>
</dbReference>
<dbReference type="Gene3D" id="1.10.1200.10">
    <property type="entry name" value="ACP-like"/>
    <property type="match status" value="2"/>
</dbReference>
<dbReference type="PANTHER" id="PTHR43775">
    <property type="entry name" value="FATTY ACID SYNTHASE"/>
    <property type="match status" value="1"/>
</dbReference>
<dbReference type="GO" id="GO:0006633">
    <property type="term" value="P:fatty acid biosynthetic process"/>
    <property type="evidence" value="ECO:0007669"/>
    <property type="project" value="InterPro"/>
</dbReference>
<dbReference type="InterPro" id="IPR050091">
    <property type="entry name" value="PKS_NRPS_Biosynth_Enz"/>
</dbReference>
<dbReference type="Pfam" id="PF00109">
    <property type="entry name" value="ketoacyl-synt"/>
    <property type="match status" value="1"/>
</dbReference>
<keyword evidence="2" id="KW-0597">Phosphoprotein</keyword>
<dbReference type="Gene3D" id="3.40.50.12780">
    <property type="entry name" value="N-terminal domain of ligase-like"/>
    <property type="match status" value="1"/>
</dbReference>
<dbReference type="Pfam" id="PF08659">
    <property type="entry name" value="KR"/>
    <property type="match status" value="1"/>
</dbReference>
<dbReference type="SUPFAM" id="SSF52151">
    <property type="entry name" value="FabD/lysophospholipase-like"/>
    <property type="match status" value="1"/>
</dbReference>
<feature type="domain" description="Carrier" evidence="5">
    <location>
        <begin position="1872"/>
        <end position="1947"/>
    </location>
</feature>
<dbReference type="Pfam" id="PF00550">
    <property type="entry name" value="PP-binding"/>
    <property type="match status" value="2"/>
</dbReference>
<dbReference type="Gene3D" id="3.40.50.720">
    <property type="entry name" value="NAD(P)-binding Rossmann-like Domain"/>
    <property type="match status" value="1"/>
</dbReference>
<dbReference type="InterPro" id="IPR016035">
    <property type="entry name" value="Acyl_Trfase/lysoPLipase"/>
</dbReference>
<dbReference type="InterPro" id="IPR020845">
    <property type="entry name" value="AMP-binding_CS"/>
</dbReference>
<dbReference type="Gene3D" id="3.40.47.10">
    <property type="match status" value="1"/>
</dbReference>
<evidence type="ECO:0000256" key="1">
    <source>
        <dbReference type="ARBA" id="ARBA00022450"/>
    </source>
</evidence>
<dbReference type="PROSITE" id="PS00012">
    <property type="entry name" value="PHOSPHOPANTETHEINE"/>
    <property type="match status" value="1"/>
</dbReference>
<dbReference type="InterPro" id="IPR014043">
    <property type="entry name" value="Acyl_transferase_dom"/>
</dbReference>
<dbReference type="InterPro" id="IPR018201">
    <property type="entry name" value="Ketoacyl_synth_AS"/>
</dbReference>
<reference evidence="7 8" key="1">
    <citation type="submission" date="2018-11" db="EMBL/GenBank/DDBJ databases">
        <title>Sequencing the genomes of 1000 actinobacteria strains.</title>
        <authorList>
            <person name="Klenk H.-P."/>
        </authorList>
    </citation>
    <scope>NUCLEOTIDE SEQUENCE [LARGE SCALE GENOMIC DNA]</scope>
    <source>
        <strain evidence="7 8">DSM 44254</strain>
    </source>
</reference>
<dbReference type="GO" id="GO:0031177">
    <property type="term" value="F:phosphopantetheine binding"/>
    <property type="evidence" value="ECO:0007669"/>
    <property type="project" value="InterPro"/>
</dbReference>
<dbReference type="InterPro" id="IPR014030">
    <property type="entry name" value="Ketoacyl_synth_N"/>
</dbReference>
<dbReference type="Pfam" id="PF00698">
    <property type="entry name" value="Acyl_transf_1"/>
    <property type="match status" value="1"/>
</dbReference>
<dbReference type="Pfam" id="PF16197">
    <property type="entry name" value="KAsynt_C_assoc"/>
    <property type="match status" value="1"/>
</dbReference>
<dbReference type="PROSITE" id="PS50075">
    <property type="entry name" value="CARRIER"/>
    <property type="match status" value="2"/>
</dbReference>
<dbReference type="InterPro" id="IPR036291">
    <property type="entry name" value="NAD(P)-bd_dom_sf"/>
</dbReference>
<keyword evidence="3 7" id="KW-0808">Transferase</keyword>
<comment type="caution">
    <text evidence="7">The sequence shown here is derived from an EMBL/GenBank/DDBJ whole genome shotgun (WGS) entry which is preliminary data.</text>
</comment>
<feature type="domain" description="Ketosynthase family 3 (KS3)" evidence="6">
    <location>
        <begin position="615"/>
        <end position="1036"/>
    </location>
</feature>
<evidence type="ECO:0000313" key="8">
    <source>
        <dbReference type="Proteomes" id="UP000272400"/>
    </source>
</evidence>
<evidence type="ECO:0000259" key="5">
    <source>
        <dbReference type="PROSITE" id="PS50075"/>
    </source>
</evidence>
<dbReference type="SMART" id="SM00825">
    <property type="entry name" value="PKS_KS"/>
    <property type="match status" value="1"/>
</dbReference>
<dbReference type="InterPro" id="IPR020806">
    <property type="entry name" value="PKS_PP-bd"/>
</dbReference>
<dbReference type="PROSITE" id="PS00455">
    <property type="entry name" value="AMP_BINDING"/>
    <property type="match status" value="1"/>
</dbReference>
<name>A0A3N1D194_9ACTN</name>
<dbReference type="EMBL" id="RJKE01000001">
    <property type="protein sequence ID" value="ROO86838.1"/>
    <property type="molecule type" value="Genomic_DNA"/>
</dbReference>
<dbReference type="InterPro" id="IPR001227">
    <property type="entry name" value="Ac_transferase_dom_sf"/>
</dbReference>
<dbReference type="SUPFAM" id="SSF47336">
    <property type="entry name" value="ACP-like"/>
    <property type="match status" value="2"/>
</dbReference>
<proteinExistence type="predicted"/>
<dbReference type="InterPro" id="IPR014031">
    <property type="entry name" value="Ketoacyl_synth_C"/>
</dbReference>
<dbReference type="InterPro" id="IPR006162">
    <property type="entry name" value="Ppantetheine_attach_site"/>
</dbReference>
<dbReference type="Pfam" id="PF00501">
    <property type="entry name" value="AMP-binding"/>
    <property type="match status" value="1"/>
</dbReference>
<dbReference type="InterPro" id="IPR032821">
    <property type="entry name" value="PKS_assoc"/>
</dbReference>
<evidence type="ECO:0000259" key="6">
    <source>
        <dbReference type="PROSITE" id="PS52004"/>
    </source>
</evidence>
<dbReference type="InterPro" id="IPR055123">
    <property type="entry name" value="SpnB-like_Rossmann"/>
</dbReference>
<dbReference type="InterPro" id="IPR036736">
    <property type="entry name" value="ACP-like_sf"/>
</dbReference>
<dbReference type="SUPFAM" id="SSF51735">
    <property type="entry name" value="NAD(P)-binding Rossmann-fold domains"/>
    <property type="match status" value="2"/>
</dbReference>
<dbReference type="SUPFAM" id="SSF53901">
    <property type="entry name" value="Thiolase-like"/>
    <property type="match status" value="1"/>
</dbReference>
<dbReference type="GO" id="GO:0004315">
    <property type="term" value="F:3-oxoacyl-[acyl-carrier-protein] synthase activity"/>
    <property type="evidence" value="ECO:0007669"/>
    <property type="project" value="InterPro"/>
</dbReference>
<dbReference type="Pfam" id="PF02801">
    <property type="entry name" value="Ketoacyl-synt_C"/>
    <property type="match status" value="1"/>
</dbReference>
<dbReference type="InterPro" id="IPR020841">
    <property type="entry name" value="PKS_Beta-ketoAc_synthase_dom"/>
</dbReference>
<dbReference type="InterPro" id="IPR025110">
    <property type="entry name" value="AMP-bd_C"/>
</dbReference>
<dbReference type="PROSITE" id="PS52004">
    <property type="entry name" value="KS3_2"/>
    <property type="match status" value="1"/>
</dbReference>
<evidence type="ECO:0000256" key="3">
    <source>
        <dbReference type="ARBA" id="ARBA00022679"/>
    </source>
</evidence>
<dbReference type="GO" id="GO:0004312">
    <property type="term" value="F:fatty acid synthase activity"/>
    <property type="evidence" value="ECO:0007669"/>
    <property type="project" value="TreeGrafter"/>
</dbReference>
<dbReference type="PROSITE" id="PS00606">
    <property type="entry name" value="KS3_1"/>
    <property type="match status" value="1"/>
</dbReference>
<evidence type="ECO:0000256" key="4">
    <source>
        <dbReference type="SAM" id="MobiDB-lite"/>
    </source>
</evidence>
<evidence type="ECO:0000256" key="2">
    <source>
        <dbReference type="ARBA" id="ARBA00022553"/>
    </source>
</evidence>
<feature type="region of interest" description="Disordered" evidence="4">
    <location>
        <begin position="1851"/>
        <end position="1871"/>
    </location>
</feature>
<dbReference type="Gene3D" id="3.40.366.10">
    <property type="entry name" value="Malonyl-Coenzyme A Acyl Carrier Protein, domain 2"/>
    <property type="match status" value="1"/>
</dbReference>
<keyword evidence="8" id="KW-1185">Reference proteome</keyword>
<dbReference type="FunFam" id="3.40.47.10:FF:000019">
    <property type="entry name" value="Polyketide synthase type I"/>
    <property type="match status" value="1"/>
</dbReference>
<dbReference type="Proteomes" id="UP000272400">
    <property type="component" value="Unassembled WGS sequence"/>
</dbReference>
<dbReference type="SUPFAM" id="SSF56801">
    <property type="entry name" value="Acetyl-CoA synthetase-like"/>
    <property type="match status" value="1"/>
</dbReference>
<dbReference type="Pfam" id="PF22953">
    <property type="entry name" value="SpnB_Rossmann"/>
    <property type="match status" value="1"/>
</dbReference>
<dbReference type="InterPro" id="IPR045851">
    <property type="entry name" value="AMP-bd_C_sf"/>
</dbReference>
<keyword evidence="1" id="KW-0596">Phosphopantetheine</keyword>
<dbReference type="InterPro" id="IPR009081">
    <property type="entry name" value="PP-bd_ACP"/>
</dbReference>
<feature type="domain" description="Carrier" evidence="5">
    <location>
        <begin position="526"/>
        <end position="600"/>
    </location>
</feature>